<dbReference type="InterPro" id="IPR013078">
    <property type="entry name" value="His_Pase_superF_clade-1"/>
</dbReference>
<dbReference type="EMBL" id="BMLB01000005">
    <property type="protein sequence ID" value="GGK75335.1"/>
    <property type="molecule type" value="Genomic_DNA"/>
</dbReference>
<dbReference type="PANTHER" id="PTHR48100">
    <property type="entry name" value="BROAD-SPECIFICITY PHOSPHATASE YOR283W-RELATED"/>
    <property type="match status" value="1"/>
</dbReference>
<comment type="caution">
    <text evidence="2">The sequence shown here is derived from an EMBL/GenBank/DDBJ whole genome shotgun (WGS) entry which is preliminary data.</text>
</comment>
<dbReference type="CDD" id="cd07067">
    <property type="entry name" value="HP_PGM_like"/>
    <property type="match status" value="1"/>
</dbReference>
<dbReference type="Pfam" id="PF00300">
    <property type="entry name" value="His_Phos_1"/>
    <property type="match status" value="1"/>
</dbReference>
<evidence type="ECO:0000256" key="1">
    <source>
        <dbReference type="SAM" id="MobiDB-lite"/>
    </source>
</evidence>
<proteinExistence type="predicted"/>
<reference evidence="3" key="1">
    <citation type="journal article" date="2019" name="Int. J. Syst. Evol. Microbiol.">
        <title>The Global Catalogue of Microorganisms (GCM) 10K type strain sequencing project: providing services to taxonomists for standard genome sequencing and annotation.</title>
        <authorList>
            <consortium name="The Broad Institute Genomics Platform"/>
            <consortium name="The Broad Institute Genome Sequencing Center for Infectious Disease"/>
            <person name="Wu L."/>
            <person name="Ma J."/>
        </authorList>
    </citation>
    <scope>NUCLEOTIDE SEQUENCE [LARGE SCALE GENOMIC DNA]</scope>
    <source>
        <strain evidence="3">CGMCC 1.5362</strain>
    </source>
</reference>
<dbReference type="Gene3D" id="3.40.50.1240">
    <property type="entry name" value="Phosphoglycerate mutase-like"/>
    <property type="match status" value="1"/>
</dbReference>
<organism evidence="2 3">
    <name type="scientific">Ornithinimicrobium pekingense</name>
    <dbReference type="NCBI Taxonomy" id="384677"/>
    <lineage>
        <taxon>Bacteria</taxon>
        <taxon>Bacillati</taxon>
        <taxon>Actinomycetota</taxon>
        <taxon>Actinomycetes</taxon>
        <taxon>Micrococcales</taxon>
        <taxon>Ornithinimicrobiaceae</taxon>
        <taxon>Ornithinimicrobium</taxon>
    </lineage>
</organism>
<dbReference type="PANTHER" id="PTHR48100:SF2">
    <property type="entry name" value="CONSERVED PROTEIN"/>
    <property type="match status" value="1"/>
</dbReference>
<gene>
    <name evidence="2" type="ORF">GCM10011509_25030</name>
</gene>
<dbReference type="InterPro" id="IPR022492">
    <property type="entry name" value="Phosphomutase_MSMEG4193_put"/>
</dbReference>
<dbReference type="InterPro" id="IPR050275">
    <property type="entry name" value="PGM_Phosphatase"/>
</dbReference>
<feature type="compositionally biased region" description="Gly residues" evidence="1">
    <location>
        <begin position="228"/>
        <end position="249"/>
    </location>
</feature>
<evidence type="ECO:0000313" key="3">
    <source>
        <dbReference type="Proteomes" id="UP000662111"/>
    </source>
</evidence>
<dbReference type="NCBIfam" id="TIGR03848">
    <property type="entry name" value="MSMEG_4193"/>
    <property type="match status" value="1"/>
</dbReference>
<evidence type="ECO:0000313" key="2">
    <source>
        <dbReference type="EMBL" id="GGK75335.1"/>
    </source>
</evidence>
<dbReference type="Proteomes" id="UP000662111">
    <property type="component" value="Unassembled WGS sequence"/>
</dbReference>
<dbReference type="InterPro" id="IPR029033">
    <property type="entry name" value="His_PPase_superfam"/>
</dbReference>
<dbReference type="RefSeq" id="WP_022921753.1">
    <property type="nucleotide sequence ID" value="NZ_BMLB01000005.1"/>
</dbReference>
<protein>
    <submittedName>
        <fullName evidence="2">Phosphoglycerate mutase</fullName>
    </submittedName>
</protein>
<accession>A0ABQ2FDK5</accession>
<name>A0ABQ2FDK5_9MICO</name>
<keyword evidence="3" id="KW-1185">Reference proteome</keyword>
<dbReference type="SMART" id="SM00855">
    <property type="entry name" value="PGAM"/>
    <property type="match status" value="1"/>
</dbReference>
<dbReference type="SUPFAM" id="SSF53254">
    <property type="entry name" value="Phosphoglycerate mutase-like"/>
    <property type="match status" value="1"/>
</dbReference>
<sequence>MAVCILVRHGRTKANADGVLAGWTPGLGLDPTGAEQAARVAARLGPAGVVAVVTSPLQRCRETAAAVVAGVPADRPAPLHTEEDLGEARYGAWTGRPLRELAEEPLWRQVQDTPSSVTFPASPDFDHEGMAQMQARAVAAVRAWDERLEADHGPGAVWVAVSHGDVIKAVLADALATPLDEFQRIVIDPASVSIVHRTPRRPFVLRTNDTGGDPVDLSALTARLAADGPGGDAEVGGGAGATGGRPGQP</sequence>
<feature type="region of interest" description="Disordered" evidence="1">
    <location>
        <begin position="226"/>
        <end position="249"/>
    </location>
</feature>